<feature type="domain" description="VOC" evidence="1">
    <location>
        <begin position="6"/>
        <end position="129"/>
    </location>
</feature>
<proteinExistence type="predicted"/>
<dbReference type="Gene3D" id="3.10.180.10">
    <property type="entry name" value="2,3-Dihydroxybiphenyl 1,2-Dioxygenase, domain 1"/>
    <property type="match status" value="1"/>
</dbReference>
<evidence type="ECO:0000313" key="3">
    <source>
        <dbReference type="Proteomes" id="UP001204615"/>
    </source>
</evidence>
<dbReference type="PROSITE" id="PS51819">
    <property type="entry name" value="VOC"/>
    <property type="match status" value="1"/>
</dbReference>
<evidence type="ECO:0000313" key="2">
    <source>
        <dbReference type="EMBL" id="MCP1375414.1"/>
    </source>
</evidence>
<evidence type="ECO:0000259" key="1">
    <source>
        <dbReference type="PROSITE" id="PS51819"/>
    </source>
</evidence>
<dbReference type="Proteomes" id="UP001204615">
    <property type="component" value="Unassembled WGS sequence"/>
</dbReference>
<comment type="caution">
    <text evidence="2">The sequence shown here is derived from an EMBL/GenBank/DDBJ whole genome shotgun (WGS) entry which is preliminary data.</text>
</comment>
<dbReference type="InterPro" id="IPR037523">
    <property type="entry name" value="VOC_core"/>
</dbReference>
<accession>A0ABT1FDK1</accession>
<dbReference type="InterPro" id="IPR004360">
    <property type="entry name" value="Glyas_Fos-R_dOase_dom"/>
</dbReference>
<sequence length="130" mass="14815">MKANLQAVHPVLACREVGESVRFYRDLAFVLLFQDTPEAPRHAAVGQDGVEIRLQWADAGQWAYPTDWPACRFLADDVDALYEEFVASGSIGEQHHPEGPWARPSQTPWGTREFHLHDPGRNVLRFYSLR</sequence>
<dbReference type="EMBL" id="JAMZEK010000003">
    <property type="protein sequence ID" value="MCP1375414.1"/>
    <property type="molecule type" value="Genomic_DNA"/>
</dbReference>
<dbReference type="InterPro" id="IPR029068">
    <property type="entry name" value="Glyas_Bleomycin-R_OHBP_Dase"/>
</dbReference>
<dbReference type="Pfam" id="PF00903">
    <property type="entry name" value="Glyoxalase"/>
    <property type="match status" value="1"/>
</dbReference>
<protein>
    <recommendedName>
        <fullName evidence="1">VOC domain-containing protein</fullName>
    </recommendedName>
</protein>
<dbReference type="SUPFAM" id="SSF54593">
    <property type="entry name" value="Glyoxalase/Bleomycin resistance protein/Dihydroxybiphenyl dioxygenase"/>
    <property type="match status" value="1"/>
</dbReference>
<gene>
    <name evidence="2" type="ORF">NC595_15290</name>
</gene>
<organism evidence="2 3">
    <name type="scientific">Dyella lutea</name>
    <dbReference type="NCBI Taxonomy" id="2950441"/>
    <lineage>
        <taxon>Bacteria</taxon>
        <taxon>Pseudomonadati</taxon>
        <taxon>Pseudomonadota</taxon>
        <taxon>Gammaproteobacteria</taxon>
        <taxon>Lysobacterales</taxon>
        <taxon>Rhodanobacteraceae</taxon>
        <taxon>Dyella</taxon>
    </lineage>
</organism>
<name>A0ABT1FDK1_9GAMM</name>
<dbReference type="RefSeq" id="WP_253567888.1">
    <property type="nucleotide sequence ID" value="NZ_JAMZEK010000003.1"/>
</dbReference>
<keyword evidence="3" id="KW-1185">Reference proteome</keyword>
<reference evidence="2 3" key="1">
    <citation type="submission" date="2022-06" db="EMBL/GenBank/DDBJ databases">
        <title>Dyella sp. Sa strain:Sa Genome sequencing.</title>
        <authorList>
            <person name="Park S."/>
        </authorList>
    </citation>
    <scope>NUCLEOTIDE SEQUENCE [LARGE SCALE GENOMIC DNA]</scope>
    <source>
        <strain evidence="2 3">Sa</strain>
    </source>
</reference>